<dbReference type="AlphaFoldDB" id="A0A1H3NPW3"/>
<dbReference type="OrthoDB" id="9811902at2"/>
<dbReference type="STRING" id="651662.SAMN04488069_11829"/>
<dbReference type="PANTHER" id="PTHR12526:SF638">
    <property type="entry name" value="SPORE COAT PROTEIN SA"/>
    <property type="match status" value="1"/>
</dbReference>
<dbReference type="Pfam" id="PF13692">
    <property type="entry name" value="Glyco_trans_1_4"/>
    <property type="match status" value="1"/>
</dbReference>
<dbReference type="EMBL" id="FNOV01000018">
    <property type="protein sequence ID" value="SDY90838.1"/>
    <property type="molecule type" value="Genomic_DNA"/>
</dbReference>
<proteinExistence type="predicted"/>
<dbReference type="PANTHER" id="PTHR12526">
    <property type="entry name" value="GLYCOSYLTRANSFERASE"/>
    <property type="match status" value="1"/>
</dbReference>
<sequence>MHIAVFSQYHTNPDCPATSRHYSLLAQLAQTHRITLISTRTWEPQRLTHEFPWVPPGVELHAADIAYENHMGVARRGLAFAQYAAYAVREGLRIDKPDVIWGISTPLTAAWAAAQVARWRRVPWVFEVQDLWPEFPIAMGAVPSPLARRALYRLEGRLYQQARAIVTLSPDMSRHVRHIGQAAGSRWPFDPAKVHTSLNGTDLELAARATDAAVAALRREQQLEGKRVILYAGTFGRANAIPLLLAAAEALAATQPDVVWLFMGLGFYANELAAAARRCSAIRVVAPQPRHAVFSWFRLAEVSVAPFLGLLVLDSNSPAKFYDSLAVGTPVIVTNSGWTREWVERHGCGWYSPANDAPALAQLLTELLAQPAQLREAGIRGQKLAAAEFDRQQIGKGMQYILEQAAERTT</sequence>
<dbReference type="CDD" id="cd03794">
    <property type="entry name" value="GT4_WbuB-like"/>
    <property type="match status" value="1"/>
</dbReference>
<evidence type="ECO:0000259" key="1">
    <source>
        <dbReference type="Pfam" id="PF13579"/>
    </source>
</evidence>
<dbReference type="Pfam" id="PF13579">
    <property type="entry name" value="Glyco_trans_4_4"/>
    <property type="match status" value="1"/>
</dbReference>
<keyword evidence="2" id="KW-0808">Transferase</keyword>
<dbReference type="InterPro" id="IPR028098">
    <property type="entry name" value="Glyco_trans_4-like_N"/>
</dbReference>
<organism evidence="2 3">
    <name type="scientific">Hymenobacter psychrophilus</name>
    <dbReference type="NCBI Taxonomy" id="651662"/>
    <lineage>
        <taxon>Bacteria</taxon>
        <taxon>Pseudomonadati</taxon>
        <taxon>Bacteroidota</taxon>
        <taxon>Cytophagia</taxon>
        <taxon>Cytophagales</taxon>
        <taxon>Hymenobacteraceae</taxon>
        <taxon>Hymenobacter</taxon>
    </lineage>
</organism>
<dbReference type="Proteomes" id="UP000199249">
    <property type="component" value="Unassembled WGS sequence"/>
</dbReference>
<accession>A0A1H3NPW3</accession>
<reference evidence="3" key="1">
    <citation type="submission" date="2016-10" db="EMBL/GenBank/DDBJ databases">
        <authorList>
            <person name="Varghese N."/>
            <person name="Submissions S."/>
        </authorList>
    </citation>
    <scope>NUCLEOTIDE SEQUENCE [LARGE SCALE GENOMIC DNA]</scope>
    <source>
        <strain evidence="3">CGMCC 1.8975</strain>
    </source>
</reference>
<protein>
    <submittedName>
        <fullName evidence="2">Glycosyltransferase involved in cell wall bisynthesis</fullName>
    </submittedName>
</protein>
<dbReference type="SUPFAM" id="SSF53756">
    <property type="entry name" value="UDP-Glycosyltransferase/glycogen phosphorylase"/>
    <property type="match status" value="1"/>
</dbReference>
<keyword evidence="3" id="KW-1185">Reference proteome</keyword>
<name>A0A1H3NPW3_9BACT</name>
<gene>
    <name evidence="2" type="ORF">SAMN04488069_11829</name>
</gene>
<dbReference type="RefSeq" id="WP_092743514.1">
    <property type="nucleotide sequence ID" value="NZ_FNOV01000018.1"/>
</dbReference>
<feature type="domain" description="Glycosyltransferase subfamily 4-like N-terminal" evidence="1">
    <location>
        <begin position="23"/>
        <end position="180"/>
    </location>
</feature>
<dbReference type="Gene3D" id="3.40.50.2000">
    <property type="entry name" value="Glycogen Phosphorylase B"/>
    <property type="match status" value="2"/>
</dbReference>
<dbReference type="GO" id="GO:0016757">
    <property type="term" value="F:glycosyltransferase activity"/>
    <property type="evidence" value="ECO:0007669"/>
    <property type="project" value="TreeGrafter"/>
</dbReference>
<evidence type="ECO:0000313" key="2">
    <source>
        <dbReference type="EMBL" id="SDY90838.1"/>
    </source>
</evidence>
<evidence type="ECO:0000313" key="3">
    <source>
        <dbReference type="Proteomes" id="UP000199249"/>
    </source>
</evidence>